<gene>
    <name evidence="1" type="ORF">D5400_09695</name>
</gene>
<dbReference type="AlphaFoldDB" id="A0A3Q8XNG1"/>
<proteinExistence type="predicted"/>
<reference evidence="1 2" key="1">
    <citation type="submission" date="2018-09" db="EMBL/GenBank/DDBJ databases">
        <title>Marinorhizobium profundi gen. nov., sp. nov., isolated from a deep-sea sediment sample from the New Britain Trench and proposal of Marinorhizobiaceae fam. nov. in the order Rhizobiales of the class Alphaproteobacteria.</title>
        <authorList>
            <person name="Cao J."/>
        </authorList>
    </citation>
    <scope>NUCLEOTIDE SEQUENCE [LARGE SCALE GENOMIC DNA]</scope>
    <source>
        <strain evidence="1 2">WS11</strain>
    </source>
</reference>
<dbReference type="RefSeq" id="WP_126009815.1">
    <property type="nucleotide sequence ID" value="NZ_CP032509.1"/>
</dbReference>
<evidence type="ECO:0000313" key="1">
    <source>
        <dbReference type="EMBL" id="AZN71503.1"/>
    </source>
</evidence>
<sequence>MVDQNATLDRVALLLGDHSVAENLTWLVNGPYRTGLYEVDGIDFDSSFNTTMLPKRDAALRFQFKGKVFEINALNRGGDHSGSSYTSEMSLYVDSDQVLVARLESTYGDFGWKRSVSIGPLTLKHAAPGEWMEDLQAIVEDCRTSWKPRQQQLEAMGIAMDIDELG</sequence>
<dbReference type="KEGG" id="abaw:D5400_09695"/>
<keyword evidence="2" id="KW-1185">Reference proteome</keyword>
<evidence type="ECO:0000313" key="2">
    <source>
        <dbReference type="Proteomes" id="UP000268192"/>
    </source>
</evidence>
<organism evidence="1 2">
    <name type="scientific">Georhizobium profundi</name>
    <dbReference type="NCBI Taxonomy" id="2341112"/>
    <lineage>
        <taxon>Bacteria</taxon>
        <taxon>Pseudomonadati</taxon>
        <taxon>Pseudomonadota</taxon>
        <taxon>Alphaproteobacteria</taxon>
        <taxon>Hyphomicrobiales</taxon>
        <taxon>Rhizobiaceae</taxon>
        <taxon>Georhizobium</taxon>
    </lineage>
</organism>
<dbReference type="OrthoDB" id="7051241at2"/>
<protein>
    <submittedName>
        <fullName evidence="1">Uncharacterized protein</fullName>
    </submittedName>
</protein>
<dbReference type="Proteomes" id="UP000268192">
    <property type="component" value="Chromosome"/>
</dbReference>
<accession>A0A3Q8XNG1</accession>
<dbReference type="EMBL" id="CP032509">
    <property type="protein sequence ID" value="AZN71503.1"/>
    <property type="molecule type" value="Genomic_DNA"/>
</dbReference>
<name>A0A3Q8XNG1_9HYPH</name>